<proteinExistence type="predicted"/>
<protein>
    <recommendedName>
        <fullName evidence="6">DUF4381 domain-containing protein</fullName>
    </recommendedName>
</protein>
<evidence type="ECO:0000313" key="4">
    <source>
        <dbReference type="Proteomes" id="UP000195877"/>
    </source>
</evidence>
<dbReference type="STRING" id="48664.BER92_16985"/>
<organism evidence="3 5">
    <name type="scientific">Xanthomonas fragariae</name>
    <dbReference type="NCBI Taxonomy" id="48664"/>
    <lineage>
        <taxon>Bacteria</taxon>
        <taxon>Pseudomonadati</taxon>
        <taxon>Pseudomonadota</taxon>
        <taxon>Gammaproteobacteria</taxon>
        <taxon>Lysobacterales</taxon>
        <taxon>Lysobacteraceae</taxon>
        <taxon>Xanthomonas</taxon>
    </lineage>
</organism>
<dbReference type="Proteomes" id="UP000195877">
    <property type="component" value="Chromosome 1"/>
</dbReference>
<accession>A0A1Y6GXM6</accession>
<keyword evidence="1" id="KW-0812">Transmembrane</keyword>
<reference evidence="2 4" key="2">
    <citation type="submission" date="2017-05" db="EMBL/GenBank/DDBJ databases">
        <authorList>
            <person name="Blom J."/>
        </authorList>
    </citation>
    <scope>NUCLEOTIDE SEQUENCE [LARGE SCALE GENOMIC DNA]</scope>
    <source>
        <strain evidence="2">PD885</strain>
    </source>
</reference>
<evidence type="ECO:0000313" key="3">
    <source>
        <dbReference type="EMBL" id="SMR04767.1"/>
    </source>
</evidence>
<feature type="transmembrane region" description="Helical" evidence="1">
    <location>
        <begin position="26"/>
        <end position="47"/>
    </location>
</feature>
<dbReference type="EMBL" id="LT853885">
    <property type="protein sequence ID" value="SMR04767.1"/>
    <property type="molecule type" value="Genomic_DNA"/>
</dbReference>
<sequence>MTVAPQSLPLRDVHLPPSPSWWPLSLGWWLVIAAVVLVLGAAWFWWWRRRRQQRRWLAAFDAELQSATTPAQRLARLSVLLRRAARTVDAQADRLQGEAWLQFLDGRNSKGHTFSQGPGRAVLDGGFQRTPVVADLDAVQVLARQRFVSLMRGQR</sequence>
<evidence type="ECO:0008006" key="6">
    <source>
        <dbReference type="Google" id="ProtNLM"/>
    </source>
</evidence>
<reference evidence="3 5" key="1">
    <citation type="submission" date="2017-05" db="EMBL/GenBank/DDBJ databases">
        <authorList>
            <person name="Song R."/>
            <person name="Chenine A.L."/>
            <person name="Ruprecht R.M."/>
        </authorList>
    </citation>
    <scope>NUCLEOTIDE SEQUENCE [LARGE SCALE GENOMIC DNA]</scope>
    <source>
        <strain evidence="3">PD5205</strain>
    </source>
</reference>
<dbReference type="Pfam" id="PF14316">
    <property type="entry name" value="DUF4381"/>
    <property type="match status" value="1"/>
</dbReference>
<gene>
    <name evidence="3" type="ORF">PD5205_03492</name>
    <name evidence="2" type="ORF">PD885_00503</name>
</gene>
<dbReference type="EMBL" id="LT853882">
    <property type="protein sequence ID" value="SMQ97772.1"/>
    <property type="molecule type" value="Genomic_DNA"/>
</dbReference>
<keyword evidence="4" id="KW-1185">Reference proteome</keyword>
<evidence type="ECO:0000313" key="2">
    <source>
        <dbReference type="EMBL" id="SMQ97772.1"/>
    </source>
</evidence>
<dbReference type="InterPro" id="IPR025489">
    <property type="entry name" value="DUF4381"/>
</dbReference>
<evidence type="ECO:0000256" key="1">
    <source>
        <dbReference type="SAM" id="Phobius"/>
    </source>
</evidence>
<name>A0A1Y6GXM6_9XANT</name>
<keyword evidence="1" id="KW-0472">Membrane</keyword>
<dbReference type="AlphaFoldDB" id="A0A1Y6GXM6"/>
<dbReference type="eggNOG" id="ENOG50331W9">
    <property type="taxonomic scope" value="Bacteria"/>
</dbReference>
<keyword evidence="1" id="KW-1133">Transmembrane helix</keyword>
<dbReference type="Proteomes" id="UP000195953">
    <property type="component" value="Chromosome 1"/>
</dbReference>
<evidence type="ECO:0000313" key="5">
    <source>
        <dbReference type="Proteomes" id="UP000195953"/>
    </source>
</evidence>